<dbReference type="PANTHER" id="PTHR30055:SF234">
    <property type="entry name" value="HTH-TYPE TRANSCRIPTIONAL REGULATOR BETI"/>
    <property type="match status" value="1"/>
</dbReference>
<evidence type="ECO:0000256" key="3">
    <source>
        <dbReference type="ARBA" id="ARBA00023125"/>
    </source>
</evidence>
<feature type="domain" description="HTH tetR-type" evidence="6">
    <location>
        <begin position="2"/>
        <end position="62"/>
    </location>
</feature>
<dbReference type="Proteomes" id="UP001185706">
    <property type="component" value="Unassembled WGS sequence"/>
</dbReference>
<accession>A0AAE4NM18</accession>
<gene>
    <name evidence="7" type="ORF">RAE03_05585</name>
</gene>
<comment type="caution">
    <text evidence="7">The sequence shown here is derived from an EMBL/GenBank/DDBJ whole genome shotgun (WGS) entry which is preliminary data.</text>
</comment>
<dbReference type="InterPro" id="IPR036271">
    <property type="entry name" value="Tet_transcr_reg_TetR-rel_C_sf"/>
</dbReference>
<evidence type="ECO:0000256" key="5">
    <source>
        <dbReference type="PROSITE-ProRule" id="PRU00335"/>
    </source>
</evidence>
<keyword evidence="1" id="KW-0678">Repressor</keyword>
<dbReference type="Pfam" id="PF13977">
    <property type="entry name" value="TetR_C_6"/>
    <property type="match status" value="1"/>
</dbReference>
<dbReference type="RefSeq" id="WP_301431351.1">
    <property type="nucleotide sequence ID" value="NZ_CP073090.1"/>
</dbReference>
<dbReference type="SUPFAM" id="SSF46689">
    <property type="entry name" value="Homeodomain-like"/>
    <property type="match status" value="1"/>
</dbReference>
<dbReference type="InterPro" id="IPR050109">
    <property type="entry name" value="HTH-type_TetR-like_transc_reg"/>
</dbReference>
<evidence type="ECO:0000313" key="7">
    <source>
        <dbReference type="EMBL" id="MDV2419251.1"/>
    </source>
</evidence>
<sequence>MAISPEQIADATLRIIVSQGLDVVSIRTVAKTINVAPRTVQYHMGTRDELLAKAFRHSIDRQVRRVAALTNKQDLLPALASRLRELLPIGPDQRIDAAAWIIFGAASSTRPSLTDMYMDELRTFQARLTAFYEQVARAGRLADNLDATQAARLTTALVNGLTVDYLNAPAPQKIDADLESGLRLIILS</sequence>
<dbReference type="PANTHER" id="PTHR30055">
    <property type="entry name" value="HTH-TYPE TRANSCRIPTIONAL REGULATOR RUTR"/>
    <property type="match status" value="1"/>
</dbReference>
<dbReference type="GO" id="GO:0003700">
    <property type="term" value="F:DNA-binding transcription factor activity"/>
    <property type="evidence" value="ECO:0007669"/>
    <property type="project" value="TreeGrafter"/>
</dbReference>
<dbReference type="AlphaFoldDB" id="A0AAE4NM18"/>
<feature type="DNA-binding region" description="H-T-H motif" evidence="5">
    <location>
        <begin position="25"/>
        <end position="44"/>
    </location>
</feature>
<dbReference type="InterPro" id="IPR039538">
    <property type="entry name" value="BetI_C"/>
</dbReference>
<keyword evidence="2" id="KW-0805">Transcription regulation</keyword>
<protein>
    <submittedName>
        <fullName evidence="7">TetR family transcriptional regulator C-terminal domain-containing protein</fullName>
    </submittedName>
</protein>
<dbReference type="GO" id="GO:0000976">
    <property type="term" value="F:transcription cis-regulatory region binding"/>
    <property type="evidence" value="ECO:0007669"/>
    <property type="project" value="TreeGrafter"/>
</dbReference>
<organism evidence="7 8">
    <name type="scientific">Corynebacterium tuberculostearicum</name>
    <dbReference type="NCBI Taxonomy" id="38304"/>
    <lineage>
        <taxon>Bacteria</taxon>
        <taxon>Bacillati</taxon>
        <taxon>Actinomycetota</taxon>
        <taxon>Actinomycetes</taxon>
        <taxon>Mycobacteriales</taxon>
        <taxon>Corynebacteriaceae</taxon>
        <taxon>Corynebacterium</taxon>
    </lineage>
</organism>
<evidence type="ECO:0000313" key="8">
    <source>
        <dbReference type="Proteomes" id="UP001185706"/>
    </source>
</evidence>
<evidence type="ECO:0000256" key="2">
    <source>
        <dbReference type="ARBA" id="ARBA00023015"/>
    </source>
</evidence>
<dbReference type="PROSITE" id="PS50977">
    <property type="entry name" value="HTH_TETR_2"/>
    <property type="match status" value="1"/>
</dbReference>
<reference evidence="7" key="1">
    <citation type="submission" date="2023-08" db="EMBL/GenBank/DDBJ databases">
        <title>Genomic characterization of the C. tuberculostearicum species complex, a ubiquitous member of the human skin microbiome.</title>
        <authorList>
            <person name="Ahmed N."/>
            <person name="Deming C."/>
            <person name="Conlan S."/>
            <person name="Segre J."/>
        </authorList>
    </citation>
    <scope>NUCLEOTIDE SEQUENCE</scope>
    <source>
        <strain evidence="7">CTNIH22</strain>
    </source>
</reference>
<evidence type="ECO:0000256" key="4">
    <source>
        <dbReference type="ARBA" id="ARBA00023163"/>
    </source>
</evidence>
<dbReference type="Gene3D" id="1.10.357.10">
    <property type="entry name" value="Tetracycline Repressor, domain 2"/>
    <property type="match status" value="1"/>
</dbReference>
<keyword evidence="4" id="KW-0804">Transcription</keyword>
<dbReference type="SUPFAM" id="SSF48498">
    <property type="entry name" value="Tetracyclin repressor-like, C-terminal domain"/>
    <property type="match status" value="1"/>
</dbReference>
<dbReference type="EMBL" id="JAVBIB010000007">
    <property type="protein sequence ID" value="MDV2419251.1"/>
    <property type="molecule type" value="Genomic_DNA"/>
</dbReference>
<evidence type="ECO:0000259" key="6">
    <source>
        <dbReference type="PROSITE" id="PS50977"/>
    </source>
</evidence>
<evidence type="ECO:0000256" key="1">
    <source>
        <dbReference type="ARBA" id="ARBA00022491"/>
    </source>
</evidence>
<dbReference type="InterPro" id="IPR009057">
    <property type="entry name" value="Homeodomain-like_sf"/>
</dbReference>
<keyword evidence="3 5" id="KW-0238">DNA-binding</keyword>
<dbReference type="InterPro" id="IPR001647">
    <property type="entry name" value="HTH_TetR"/>
</dbReference>
<proteinExistence type="predicted"/>
<name>A0AAE4NM18_9CORY</name>